<dbReference type="SUPFAM" id="SSF55550">
    <property type="entry name" value="SH2 domain"/>
    <property type="match status" value="1"/>
</dbReference>
<keyword evidence="3 7" id="KW-0418">Kinase</keyword>
<dbReference type="InterPro" id="IPR036860">
    <property type="entry name" value="SH2_dom_sf"/>
</dbReference>
<comment type="similarity">
    <text evidence="7">Belongs to the protein kinase superfamily. Tyr protein kinase family.</text>
</comment>
<dbReference type="InterPro" id="IPR001245">
    <property type="entry name" value="Ser-Thr/Tyr_kinase_cat_dom"/>
</dbReference>
<evidence type="ECO:0000313" key="12">
    <source>
        <dbReference type="Proteomes" id="UP000054047"/>
    </source>
</evidence>
<evidence type="ECO:0000256" key="3">
    <source>
        <dbReference type="ARBA" id="ARBA00022777"/>
    </source>
</evidence>
<feature type="compositionally biased region" description="Basic and acidic residues" evidence="8">
    <location>
        <begin position="40"/>
        <end position="53"/>
    </location>
</feature>
<evidence type="ECO:0000256" key="4">
    <source>
        <dbReference type="ARBA" id="ARBA00022840"/>
    </source>
</evidence>
<evidence type="ECO:0000256" key="8">
    <source>
        <dbReference type="SAM" id="MobiDB-lite"/>
    </source>
</evidence>
<keyword evidence="12" id="KW-1185">Reference proteome</keyword>
<keyword evidence="6" id="KW-0727">SH2 domain</keyword>
<dbReference type="EC" id="2.7.10.2" evidence="7"/>
<dbReference type="InterPro" id="IPR000719">
    <property type="entry name" value="Prot_kinase_dom"/>
</dbReference>
<dbReference type="SUPFAM" id="SSF56112">
    <property type="entry name" value="Protein kinase-like (PK-like)"/>
    <property type="match status" value="1"/>
</dbReference>
<name>A0A0C2CHS3_9BILA</name>
<dbReference type="EMBL" id="KN736533">
    <property type="protein sequence ID" value="KIH55913.1"/>
    <property type="molecule type" value="Genomic_DNA"/>
</dbReference>
<keyword evidence="4 7" id="KW-0067">ATP-binding</keyword>
<dbReference type="InterPro" id="IPR011009">
    <property type="entry name" value="Kinase-like_dom_sf"/>
</dbReference>
<dbReference type="InterPro" id="IPR000980">
    <property type="entry name" value="SH2"/>
</dbReference>
<evidence type="ECO:0000259" key="10">
    <source>
        <dbReference type="PROSITE" id="PS50011"/>
    </source>
</evidence>
<dbReference type="OrthoDB" id="4062651at2759"/>
<evidence type="ECO:0000256" key="2">
    <source>
        <dbReference type="ARBA" id="ARBA00022741"/>
    </source>
</evidence>
<dbReference type="PROSITE" id="PS50011">
    <property type="entry name" value="PROTEIN_KINASE_DOM"/>
    <property type="match status" value="1"/>
</dbReference>
<organism evidence="11 12">
    <name type="scientific">Ancylostoma duodenale</name>
    <dbReference type="NCBI Taxonomy" id="51022"/>
    <lineage>
        <taxon>Eukaryota</taxon>
        <taxon>Metazoa</taxon>
        <taxon>Ecdysozoa</taxon>
        <taxon>Nematoda</taxon>
        <taxon>Chromadorea</taxon>
        <taxon>Rhabditida</taxon>
        <taxon>Rhabditina</taxon>
        <taxon>Rhabditomorpha</taxon>
        <taxon>Strongyloidea</taxon>
        <taxon>Ancylostomatidae</taxon>
        <taxon>Ancylostomatinae</taxon>
        <taxon>Ancylostoma</taxon>
    </lineage>
</organism>
<dbReference type="Gene3D" id="1.10.510.10">
    <property type="entry name" value="Transferase(Phosphotransferase) domain 1"/>
    <property type="match status" value="1"/>
</dbReference>
<evidence type="ECO:0000313" key="11">
    <source>
        <dbReference type="EMBL" id="KIH55913.1"/>
    </source>
</evidence>
<gene>
    <name evidence="11" type="ORF">ANCDUO_13917</name>
</gene>
<sequence>MKQKTSECPFALFRVEKENVLGPNDRAGIYGGPKQPLASRRQDEGKRGEDKITHTGIKTPQRAGVLIFHELVFGKASGKSALLLMFFMKTAIDPWLLNQNYYHGYLSKDDLPSLLYSDGDFLVRCTEGSKQKAREVIVSVLYDPGGKSKTADAEGRMEAIRNAVVQTSVDNDQTLYYFDSRAKFPSIEGLLLHHTEKPIIINEDEVLLRRGVRLAKWEYLPTAVQVGKLTGTGSLGEIRKGKLTRRDGHVVDVSVRMMKGRSELCKQQGRELVRQARLLRDLCHPNVLRFYGVCLLEQPIFVISELVSGGALDVYLLEHKSTVDREEKMQMMASASWGIAFLHSNDILIRDVAAKNCLYTTNKMVKISEFIWSRRGTTYTLKSTKKGTTKVDAFIKWMAPESVRTYIFTRKTDVYSYGVLIYEIFASEEPYAKLSNFAAKEAIMSGELNTFPKDVPSQLTDYVKRKIWDMDPDRRATMDEK</sequence>
<accession>A0A0C2CHS3</accession>
<dbReference type="Pfam" id="PF07714">
    <property type="entry name" value="PK_Tyr_Ser-Thr"/>
    <property type="match status" value="1"/>
</dbReference>
<keyword evidence="5 7" id="KW-0829">Tyrosine-protein kinase</keyword>
<evidence type="ECO:0000256" key="6">
    <source>
        <dbReference type="PROSITE-ProRule" id="PRU00191"/>
    </source>
</evidence>
<keyword evidence="1 7" id="KW-0808">Transferase</keyword>
<comment type="catalytic activity">
    <reaction evidence="7">
        <text>L-tyrosyl-[protein] + ATP = O-phospho-L-tyrosyl-[protein] + ADP + H(+)</text>
        <dbReference type="Rhea" id="RHEA:10596"/>
        <dbReference type="Rhea" id="RHEA-COMP:10136"/>
        <dbReference type="Rhea" id="RHEA-COMP:20101"/>
        <dbReference type="ChEBI" id="CHEBI:15378"/>
        <dbReference type="ChEBI" id="CHEBI:30616"/>
        <dbReference type="ChEBI" id="CHEBI:46858"/>
        <dbReference type="ChEBI" id="CHEBI:61978"/>
        <dbReference type="ChEBI" id="CHEBI:456216"/>
        <dbReference type="EC" id="2.7.10.2"/>
    </reaction>
</comment>
<dbReference type="GO" id="GO:0004715">
    <property type="term" value="F:non-membrane spanning protein tyrosine kinase activity"/>
    <property type="evidence" value="ECO:0007669"/>
    <property type="project" value="UniProtKB-EC"/>
</dbReference>
<proteinExistence type="inferred from homology"/>
<dbReference type="AlphaFoldDB" id="A0A0C2CHS3"/>
<dbReference type="PROSITE" id="PS50001">
    <property type="entry name" value="SH2"/>
    <property type="match status" value="1"/>
</dbReference>
<reference evidence="11 12" key="1">
    <citation type="submission" date="2013-12" db="EMBL/GenBank/DDBJ databases">
        <title>Draft genome of the parsitic nematode Ancylostoma duodenale.</title>
        <authorList>
            <person name="Mitreva M."/>
        </authorList>
    </citation>
    <scope>NUCLEOTIDE SEQUENCE [LARGE SCALE GENOMIC DNA]</scope>
    <source>
        <strain evidence="11 12">Zhejiang</strain>
    </source>
</reference>
<feature type="domain" description="Protein kinase" evidence="10">
    <location>
        <begin position="224"/>
        <end position="481"/>
    </location>
</feature>
<dbReference type="Gene3D" id="3.30.505.10">
    <property type="entry name" value="SH2 domain"/>
    <property type="match status" value="1"/>
</dbReference>
<keyword evidence="2 7" id="KW-0547">Nucleotide-binding</keyword>
<evidence type="ECO:0000256" key="5">
    <source>
        <dbReference type="ARBA" id="ARBA00023137"/>
    </source>
</evidence>
<protein>
    <recommendedName>
        <fullName evidence="7">Tyrosine-protein kinase</fullName>
        <ecNumber evidence="7">2.7.10.2</ecNumber>
    </recommendedName>
</protein>
<feature type="domain" description="SH2" evidence="9">
    <location>
        <begin position="101"/>
        <end position="212"/>
    </location>
</feature>
<dbReference type="Proteomes" id="UP000054047">
    <property type="component" value="Unassembled WGS sequence"/>
</dbReference>
<dbReference type="InterPro" id="IPR050198">
    <property type="entry name" value="Non-receptor_tyrosine_kinases"/>
</dbReference>
<feature type="region of interest" description="Disordered" evidence="8">
    <location>
        <begin position="31"/>
        <end position="53"/>
    </location>
</feature>
<dbReference type="GO" id="GO:0005524">
    <property type="term" value="F:ATP binding"/>
    <property type="evidence" value="ECO:0007669"/>
    <property type="project" value="UniProtKB-KW"/>
</dbReference>
<evidence type="ECO:0000259" key="9">
    <source>
        <dbReference type="PROSITE" id="PS50001"/>
    </source>
</evidence>
<evidence type="ECO:0000256" key="1">
    <source>
        <dbReference type="ARBA" id="ARBA00022679"/>
    </source>
</evidence>
<dbReference type="PANTHER" id="PTHR24418">
    <property type="entry name" value="TYROSINE-PROTEIN KINASE"/>
    <property type="match status" value="1"/>
</dbReference>
<evidence type="ECO:0000256" key="7">
    <source>
        <dbReference type="RuleBase" id="RU362096"/>
    </source>
</evidence>
<dbReference type="SMART" id="SM00252">
    <property type="entry name" value="SH2"/>
    <property type="match status" value="1"/>
</dbReference>